<name>A0A0L0BS78_LUCCU</name>
<feature type="compositionally biased region" description="Polar residues" evidence="1">
    <location>
        <begin position="89"/>
        <end position="109"/>
    </location>
</feature>
<proteinExistence type="predicted"/>
<dbReference type="EMBL" id="JRES01001442">
    <property type="protein sequence ID" value="KNC22882.1"/>
    <property type="molecule type" value="Genomic_DNA"/>
</dbReference>
<feature type="region of interest" description="Disordered" evidence="1">
    <location>
        <begin position="39"/>
        <end position="64"/>
    </location>
</feature>
<sequence length="149" mass="16563">MSKFSDHFNSTTIRGRANVAKVTYASFAAIYLYNRFKKSKKKPAEVSQTNEANLNNQERQLKDNGEEHFKCPHCDCDKVKDDFNDNELQEPTPSKNSHSTKPELNQDSPTAKAESMIKSSKTKSYYGATPSSHGQNNGDSPAPDKGSCP</sequence>
<comment type="caution">
    <text evidence="2">The sequence shown here is derived from an EMBL/GenBank/DDBJ whole genome shotgun (WGS) entry which is preliminary data.</text>
</comment>
<dbReference type="AlphaFoldDB" id="A0A0L0BS78"/>
<dbReference type="Proteomes" id="UP000037069">
    <property type="component" value="Unassembled WGS sequence"/>
</dbReference>
<keyword evidence="3" id="KW-1185">Reference proteome</keyword>
<evidence type="ECO:0000313" key="2">
    <source>
        <dbReference type="EMBL" id="KNC22882.1"/>
    </source>
</evidence>
<accession>A0A0L0BS78</accession>
<dbReference type="InterPro" id="IPR009125">
    <property type="entry name" value="ATPMK"/>
</dbReference>
<reference evidence="2 3" key="1">
    <citation type="journal article" date="2015" name="Nat. Commun.">
        <title>Lucilia cuprina genome unlocks parasitic fly biology to underpin future interventions.</title>
        <authorList>
            <person name="Anstead C.A."/>
            <person name="Korhonen P.K."/>
            <person name="Young N.D."/>
            <person name="Hall R.S."/>
            <person name="Jex A.R."/>
            <person name="Murali S.C."/>
            <person name="Hughes D.S."/>
            <person name="Lee S.F."/>
            <person name="Perry T."/>
            <person name="Stroehlein A.J."/>
            <person name="Ansell B.R."/>
            <person name="Breugelmans B."/>
            <person name="Hofmann A."/>
            <person name="Qu J."/>
            <person name="Dugan S."/>
            <person name="Lee S.L."/>
            <person name="Chao H."/>
            <person name="Dinh H."/>
            <person name="Han Y."/>
            <person name="Doddapaneni H.V."/>
            <person name="Worley K.C."/>
            <person name="Muzny D.M."/>
            <person name="Ioannidis P."/>
            <person name="Waterhouse R.M."/>
            <person name="Zdobnov E.M."/>
            <person name="James P.J."/>
            <person name="Bagnall N.H."/>
            <person name="Kotze A.C."/>
            <person name="Gibbs R.A."/>
            <person name="Richards S."/>
            <person name="Batterham P."/>
            <person name="Gasser R.B."/>
        </authorList>
    </citation>
    <scope>NUCLEOTIDE SEQUENCE [LARGE SCALE GENOMIC DNA]</scope>
    <source>
        <strain evidence="2 3">LS</strain>
        <tissue evidence="2">Full body</tissue>
    </source>
</reference>
<gene>
    <name evidence="2" type="ORF">FF38_08784</name>
</gene>
<feature type="compositionally biased region" description="Polar residues" evidence="1">
    <location>
        <begin position="46"/>
        <end position="58"/>
    </location>
</feature>
<evidence type="ECO:0000313" key="3">
    <source>
        <dbReference type="Proteomes" id="UP000037069"/>
    </source>
</evidence>
<protein>
    <submittedName>
        <fullName evidence="2">Uncharacterized protein</fullName>
    </submittedName>
</protein>
<feature type="compositionally biased region" description="Polar residues" evidence="1">
    <location>
        <begin position="117"/>
        <end position="139"/>
    </location>
</feature>
<feature type="region of interest" description="Disordered" evidence="1">
    <location>
        <begin position="82"/>
        <end position="149"/>
    </location>
</feature>
<dbReference type="Pfam" id="PF14960">
    <property type="entry name" value="ATP_synth_reg"/>
    <property type="match status" value="1"/>
</dbReference>
<organism evidence="2 3">
    <name type="scientific">Lucilia cuprina</name>
    <name type="common">Green bottle fly</name>
    <name type="synonym">Australian sheep blowfly</name>
    <dbReference type="NCBI Taxonomy" id="7375"/>
    <lineage>
        <taxon>Eukaryota</taxon>
        <taxon>Metazoa</taxon>
        <taxon>Ecdysozoa</taxon>
        <taxon>Arthropoda</taxon>
        <taxon>Hexapoda</taxon>
        <taxon>Insecta</taxon>
        <taxon>Pterygota</taxon>
        <taxon>Neoptera</taxon>
        <taxon>Endopterygota</taxon>
        <taxon>Diptera</taxon>
        <taxon>Brachycera</taxon>
        <taxon>Muscomorpha</taxon>
        <taxon>Oestroidea</taxon>
        <taxon>Calliphoridae</taxon>
        <taxon>Luciliinae</taxon>
        <taxon>Lucilia</taxon>
    </lineage>
</organism>
<dbReference type="OrthoDB" id="9435504at2759"/>
<evidence type="ECO:0000256" key="1">
    <source>
        <dbReference type="SAM" id="MobiDB-lite"/>
    </source>
</evidence>